<protein>
    <submittedName>
        <fullName evidence="1">Spore germination protein</fullName>
    </submittedName>
</protein>
<dbReference type="InterPro" id="IPR019618">
    <property type="entry name" value="Spore_germination_GerPA"/>
</dbReference>
<sequence length="82" mass="8710">MQQTVINIFSMKINSVSNTGSVNIGEVLHNAHTANTKSQGQNASYGDFAPPSAAMENVFIDPDVNDMGDIANPSNVFSNPII</sequence>
<name>A0AA90TWH5_9BACI</name>
<evidence type="ECO:0000313" key="1">
    <source>
        <dbReference type="EMBL" id="MDQ6600771.1"/>
    </source>
</evidence>
<organism evidence="1 2">
    <name type="scientific">Bacillus salipaludis</name>
    <dbReference type="NCBI Taxonomy" id="2547811"/>
    <lineage>
        <taxon>Bacteria</taxon>
        <taxon>Bacillati</taxon>
        <taxon>Bacillota</taxon>
        <taxon>Bacilli</taxon>
        <taxon>Bacillales</taxon>
        <taxon>Bacillaceae</taxon>
        <taxon>Bacillus</taxon>
    </lineage>
</organism>
<evidence type="ECO:0000313" key="2">
    <source>
        <dbReference type="Proteomes" id="UP001178888"/>
    </source>
</evidence>
<dbReference type="Pfam" id="PF10676">
    <property type="entry name" value="gerPA"/>
    <property type="match status" value="1"/>
</dbReference>
<dbReference type="AlphaFoldDB" id="A0AA90TWH5"/>
<dbReference type="Proteomes" id="UP001178888">
    <property type="component" value="Unassembled WGS sequence"/>
</dbReference>
<reference evidence="1" key="1">
    <citation type="submission" date="2023-08" db="EMBL/GenBank/DDBJ databases">
        <title>Nitrogen cycling bacteria in agricultural field soils.</title>
        <authorList>
            <person name="Jang J."/>
        </authorList>
    </citation>
    <scope>NUCLEOTIDE SEQUENCE</scope>
    <source>
        <strain evidence="1">PS3-36</strain>
    </source>
</reference>
<keyword evidence="2" id="KW-1185">Reference proteome</keyword>
<gene>
    <name evidence="1" type="ORF">RCG21_31605</name>
</gene>
<dbReference type="RefSeq" id="WP_308914420.1">
    <property type="nucleotide sequence ID" value="NZ_JAVGVR010000002.1"/>
</dbReference>
<accession>A0AA90TWH5</accession>
<comment type="caution">
    <text evidence="1">The sequence shown here is derived from an EMBL/GenBank/DDBJ whole genome shotgun (WGS) entry which is preliminary data.</text>
</comment>
<proteinExistence type="predicted"/>
<dbReference type="EMBL" id="JAVGVR010000002">
    <property type="protein sequence ID" value="MDQ6600771.1"/>
    <property type="molecule type" value="Genomic_DNA"/>
</dbReference>